<evidence type="ECO:0000313" key="2">
    <source>
        <dbReference type="Proteomes" id="UP000004968"/>
    </source>
</evidence>
<dbReference type="HOGENOM" id="CLU_388180_0_0_9"/>
<evidence type="ECO:0000313" key="1">
    <source>
        <dbReference type="EMBL" id="EFC94788.1"/>
    </source>
</evidence>
<dbReference type="InterPro" id="IPR036705">
    <property type="entry name" value="Ribosyl_crysJ1_sf"/>
</dbReference>
<comment type="caution">
    <text evidence="1">The sequence shown here is derived from an EMBL/GenBank/DDBJ whole genome shotgun (WGS) entry which is preliminary data.</text>
</comment>
<dbReference type="Gene3D" id="1.10.4080.10">
    <property type="entry name" value="ADP-ribosylation/Crystallin J1"/>
    <property type="match status" value="1"/>
</dbReference>
<dbReference type="AlphaFoldDB" id="D3ATR8"/>
<dbReference type="Gene3D" id="2.60.120.560">
    <property type="entry name" value="Exo-inulinase, domain 1"/>
    <property type="match status" value="1"/>
</dbReference>
<dbReference type="Pfam" id="PF03747">
    <property type="entry name" value="ADP_ribosyl_GH"/>
    <property type="match status" value="1"/>
</dbReference>
<dbReference type="SUPFAM" id="SSF101478">
    <property type="entry name" value="ADP-ribosylglycohydrolase"/>
    <property type="match status" value="1"/>
</dbReference>
<name>D3ATR8_9FIRM</name>
<sequence length="613" mass="67743">MHDGIPAPRSGSIRQNGRAVAEQIGGQIFIDSWGLVAPGNPDLAAKLAREAAGVTHGGDGIHGGIFIAACISAAFEEKNIISIIEKGLSYLPEESGYYKIVKEVMRFYMEHPGTPESCLEYIQEHYGYGKYPGNCHIIPNTAVIILALLYGNGDFSETLNICNRCGWDTDCNVGNVAVIMGVRGGLSVISQALREPINDFVACSSVIGSLNNQDIPYGACYMIKQAWNLAGEELPEPFGTIIETRIDSCHFEFSGSTHAFLLRNGEEKEGKIQETVMVNTDEAAHTGKRSLKLSAGPAEPGGRIFAFKKTYLRPADFHDSRYDPAFSPLVYPGQEIHGSAFLPGYGVPCRAALYVRNAETQEIYPSSEMELKAGMWQELDFKIPAMQGVLLDEAGFVFTINPEQSEASVLTVMVDDFYVTGAPEYTIDFSKERVEYWTPVHKEISQFTRLKGQFCLEEGRALISCSDYAECYTGHHGWKDYEVTAELEPVIGDEHYVAVRVEGAVRSYLAGFRSDRTFAVMKKTRQGMIVLGEIPCEWEHGQTYRITVNVTGNRIQAKLQNTVLTVLDQDRPYLAGCIGLAVREGSRFYCRSMEIKSAGDKEIYENSNPFGSN</sequence>
<dbReference type="Proteomes" id="UP000004968">
    <property type="component" value="Unassembled WGS sequence"/>
</dbReference>
<gene>
    <name evidence="1" type="ORF">CLOSTHATH_07029</name>
</gene>
<dbReference type="EMBL" id="ACIO01000933">
    <property type="protein sequence ID" value="EFC94788.1"/>
    <property type="molecule type" value="Genomic_DNA"/>
</dbReference>
<feature type="non-terminal residue" evidence="1">
    <location>
        <position position="613"/>
    </location>
</feature>
<reference evidence="1 2" key="1">
    <citation type="submission" date="2010-01" db="EMBL/GenBank/DDBJ databases">
        <authorList>
            <person name="Weinstock G."/>
            <person name="Sodergren E."/>
            <person name="Clifton S."/>
            <person name="Fulton L."/>
            <person name="Fulton B."/>
            <person name="Courtney L."/>
            <person name="Fronick C."/>
            <person name="Harrison M."/>
            <person name="Strong C."/>
            <person name="Farmer C."/>
            <person name="Delahaunty K."/>
            <person name="Markovic C."/>
            <person name="Hall O."/>
            <person name="Minx P."/>
            <person name="Tomlinson C."/>
            <person name="Mitreva M."/>
            <person name="Nelson J."/>
            <person name="Hou S."/>
            <person name="Wollam A."/>
            <person name="Pepin K.H."/>
            <person name="Johnson M."/>
            <person name="Bhonagiri V."/>
            <person name="Nash W.E."/>
            <person name="Warren W."/>
            <person name="Chinwalla A."/>
            <person name="Mardis E.R."/>
            <person name="Wilson R.K."/>
        </authorList>
    </citation>
    <scope>NUCLEOTIDE SEQUENCE [LARGE SCALE GENOMIC DNA]</scope>
    <source>
        <strain evidence="1 2">DSM 13479</strain>
    </source>
</reference>
<evidence type="ECO:0008006" key="3">
    <source>
        <dbReference type="Google" id="ProtNLM"/>
    </source>
</evidence>
<proteinExistence type="predicted"/>
<dbReference type="InterPro" id="IPR005502">
    <property type="entry name" value="Ribosyl_crysJ1"/>
</dbReference>
<organism evidence="1 2">
    <name type="scientific">Hungatella hathewayi DSM 13479</name>
    <dbReference type="NCBI Taxonomy" id="566550"/>
    <lineage>
        <taxon>Bacteria</taxon>
        <taxon>Bacillati</taxon>
        <taxon>Bacillota</taxon>
        <taxon>Clostridia</taxon>
        <taxon>Lachnospirales</taxon>
        <taxon>Lachnospiraceae</taxon>
        <taxon>Hungatella</taxon>
    </lineage>
</organism>
<accession>D3ATR8</accession>
<protein>
    <recommendedName>
        <fullName evidence="3">ADP-ribosylglycohydrolase</fullName>
    </recommendedName>
</protein>